<dbReference type="AlphaFoldDB" id="A0AAD1UUF2"/>
<keyword evidence="3" id="KW-0341">Growth regulation</keyword>
<keyword evidence="9" id="KW-0539">Nucleus</keyword>
<feature type="domain" description="PHD-type" evidence="14">
    <location>
        <begin position="295"/>
        <end position="344"/>
    </location>
</feature>
<evidence type="ECO:0000259" key="14">
    <source>
        <dbReference type="PROSITE" id="PS50016"/>
    </source>
</evidence>
<feature type="binding site" evidence="10">
    <location>
        <position position="338"/>
    </location>
    <ligand>
        <name>Zn(2+)</name>
        <dbReference type="ChEBI" id="CHEBI:29105"/>
        <label>2</label>
    </ligand>
</feature>
<dbReference type="EMBL" id="CAMPGE010013384">
    <property type="protein sequence ID" value="CAI2372124.1"/>
    <property type="molecule type" value="Genomic_DNA"/>
</dbReference>
<dbReference type="InterPro" id="IPR019786">
    <property type="entry name" value="Zinc_finger_PHD-type_CS"/>
</dbReference>
<feature type="binding site" evidence="10">
    <location>
        <position position="300"/>
    </location>
    <ligand>
        <name>Zn(2+)</name>
        <dbReference type="ChEBI" id="CHEBI:29105"/>
        <label>1</label>
    </ligand>
</feature>
<dbReference type="Gene3D" id="3.30.40.10">
    <property type="entry name" value="Zinc/RING finger domain, C3HC4 (zinc finger)"/>
    <property type="match status" value="1"/>
</dbReference>
<feature type="compositionally biased region" description="Basic and acidic residues" evidence="13">
    <location>
        <begin position="112"/>
        <end position="126"/>
    </location>
</feature>
<accession>A0AAD1UUF2</accession>
<name>A0AAD1UUF2_EUPCR</name>
<evidence type="ECO:0000256" key="1">
    <source>
        <dbReference type="ARBA" id="ARBA00004123"/>
    </source>
</evidence>
<dbReference type="InterPro" id="IPR019787">
    <property type="entry name" value="Znf_PHD-finger"/>
</dbReference>
<dbReference type="GO" id="GO:0008270">
    <property type="term" value="F:zinc ion binding"/>
    <property type="evidence" value="ECO:0007669"/>
    <property type="project" value="UniProtKB-KW"/>
</dbReference>
<feature type="binding site" evidence="10">
    <location>
        <position position="316"/>
    </location>
    <ligand>
        <name>Zn(2+)</name>
        <dbReference type="ChEBI" id="CHEBI:29105"/>
        <label>2</label>
    </ligand>
</feature>
<evidence type="ECO:0000256" key="5">
    <source>
        <dbReference type="ARBA" id="ARBA00022771"/>
    </source>
</evidence>
<dbReference type="PROSITE" id="PS01359">
    <property type="entry name" value="ZF_PHD_1"/>
    <property type="match status" value="1"/>
</dbReference>
<keyword evidence="12" id="KW-0175">Coiled coil</keyword>
<feature type="compositionally biased region" description="Basic and acidic residues" evidence="13">
    <location>
        <begin position="1"/>
        <end position="19"/>
    </location>
</feature>
<keyword evidence="6 10" id="KW-0862">Zinc</keyword>
<dbReference type="PROSITE" id="PS50016">
    <property type="entry name" value="ZF_PHD_2"/>
    <property type="match status" value="1"/>
</dbReference>
<dbReference type="PANTHER" id="PTHR10333:SF103">
    <property type="entry name" value="INHIBITOR OF GROWTH PROTEIN 3"/>
    <property type="match status" value="1"/>
</dbReference>
<comment type="similarity">
    <text evidence="2">Belongs to the ING family.</text>
</comment>
<evidence type="ECO:0000256" key="2">
    <source>
        <dbReference type="ARBA" id="ARBA00010210"/>
    </source>
</evidence>
<dbReference type="SMART" id="SM00249">
    <property type="entry name" value="PHD"/>
    <property type="match status" value="1"/>
</dbReference>
<dbReference type="SUPFAM" id="SSF57903">
    <property type="entry name" value="FYVE/PHD zinc finger"/>
    <property type="match status" value="1"/>
</dbReference>
<feature type="binding site" evidence="10">
    <location>
        <position position="322"/>
    </location>
    <ligand>
        <name>Zn(2+)</name>
        <dbReference type="ChEBI" id="CHEBI:29105"/>
        <label>1</label>
    </ligand>
</feature>
<dbReference type="InterPro" id="IPR013083">
    <property type="entry name" value="Znf_RING/FYVE/PHD"/>
</dbReference>
<sequence length="346" mass="40735">MLTHKAVTERIQGLKDEMSSLHSQVESMQSRYKGNKKTRRKRKDQLETRDLETKIKNKSSYVKKEMDKIIEACRKSIDQLNHDIQTKQESLQQLNIDSPVSTRKLKNTRLRQSRDPNDLPLRDKNGRFVSNKNSRDLRTKSRSAKTFPKTTGIATRLRKRPQENSSKRVPSNTHKRVTRQMIKFNSTNSNSNRSTKHEEEKLGKKRHAKSIEKDISAIKNNDLHQNILDQELLERKFYLKSKRVPIYQEYDDFLKKRRRDRRAEFPRHRREPGEELLTSKSHKALLKYFGAPVEDTFCYCNTGSYDEMIACDNPKCPIEWFHFACVGLETRPTTLWFCDNCSGTNK</sequence>
<evidence type="ECO:0000256" key="6">
    <source>
        <dbReference type="ARBA" id="ARBA00022833"/>
    </source>
</evidence>
<evidence type="ECO:0000256" key="10">
    <source>
        <dbReference type="PIRSR" id="PIRSR628651-51"/>
    </source>
</evidence>
<feature type="binding site" evidence="10">
    <location>
        <position position="341"/>
    </location>
    <ligand>
        <name>Zn(2+)</name>
        <dbReference type="ChEBI" id="CHEBI:29105"/>
        <label>2</label>
    </ligand>
</feature>
<organism evidence="15 16">
    <name type="scientific">Euplotes crassus</name>
    <dbReference type="NCBI Taxonomy" id="5936"/>
    <lineage>
        <taxon>Eukaryota</taxon>
        <taxon>Sar</taxon>
        <taxon>Alveolata</taxon>
        <taxon>Ciliophora</taxon>
        <taxon>Intramacronucleata</taxon>
        <taxon>Spirotrichea</taxon>
        <taxon>Hypotrichia</taxon>
        <taxon>Euplotida</taxon>
        <taxon>Euplotidae</taxon>
        <taxon>Moneuplotes</taxon>
    </lineage>
</organism>
<evidence type="ECO:0000313" key="16">
    <source>
        <dbReference type="Proteomes" id="UP001295684"/>
    </source>
</evidence>
<keyword evidence="4 10" id="KW-0479">Metal-binding</keyword>
<gene>
    <name evidence="15" type="ORF">ECRASSUSDP1_LOCUS13452</name>
</gene>
<evidence type="ECO:0000256" key="12">
    <source>
        <dbReference type="SAM" id="Coils"/>
    </source>
</evidence>
<dbReference type="Proteomes" id="UP001295684">
    <property type="component" value="Unassembled WGS sequence"/>
</dbReference>
<feature type="coiled-coil region" evidence="12">
    <location>
        <begin position="70"/>
        <end position="97"/>
    </location>
</feature>
<evidence type="ECO:0000256" key="13">
    <source>
        <dbReference type="SAM" id="MobiDB-lite"/>
    </source>
</evidence>
<evidence type="ECO:0000256" key="7">
    <source>
        <dbReference type="ARBA" id="ARBA00023015"/>
    </source>
</evidence>
<dbReference type="CDD" id="cd15505">
    <property type="entry name" value="PHD_ING"/>
    <property type="match status" value="1"/>
</dbReference>
<feature type="binding site" evidence="10">
    <location>
        <position position="298"/>
    </location>
    <ligand>
        <name>Zn(2+)</name>
        <dbReference type="ChEBI" id="CHEBI:29105"/>
        <label>1</label>
    </ligand>
</feature>
<evidence type="ECO:0000256" key="9">
    <source>
        <dbReference type="ARBA" id="ARBA00023242"/>
    </source>
</evidence>
<keyword evidence="7" id="KW-0805">Transcription regulation</keyword>
<evidence type="ECO:0000256" key="8">
    <source>
        <dbReference type="ARBA" id="ARBA00023163"/>
    </source>
</evidence>
<dbReference type="InterPro" id="IPR001965">
    <property type="entry name" value="Znf_PHD"/>
</dbReference>
<keyword evidence="16" id="KW-1185">Reference proteome</keyword>
<feature type="compositionally biased region" description="Polar residues" evidence="13">
    <location>
        <begin position="20"/>
        <end position="32"/>
    </location>
</feature>
<evidence type="ECO:0000256" key="11">
    <source>
        <dbReference type="PROSITE-ProRule" id="PRU00146"/>
    </source>
</evidence>
<keyword evidence="5 11" id="KW-0863">Zinc-finger</keyword>
<comment type="subcellular location">
    <subcellularLocation>
        <location evidence="1">Nucleus</location>
    </subcellularLocation>
</comment>
<evidence type="ECO:0000256" key="4">
    <source>
        <dbReference type="ARBA" id="ARBA00022723"/>
    </source>
</evidence>
<feature type="region of interest" description="Disordered" evidence="13">
    <location>
        <begin position="107"/>
        <end position="208"/>
    </location>
</feature>
<proteinExistence type="inferred from homology"/>
<feature type="binding site" evidence="10">
    <location>
        <position position="311"/>
    </location>
    <ligand>
        <name>Zn(2+)</name>
        <dbReference type="ChEBI" id="CHEBI:29105"/>
        <label>2</label>
    </ligand>
</feature>
<feature type="region of interest" description="Disordered" evidence="13">
    <location>
        <begin position="1"/>
        <end position="46"/>
    </location>
</feature>
<evidence type="ECO:0000256" key="3">
    <source>
        <dbReference type="ARBA" id="ARBA00022604"/>
    </source>
</evidence>
<feature type="compositionally biased region" description="Basic residues" evidence="13">
    <location>
        <begin position="33"/>
        <end position="43"/>
    </location>
</feature>
<evidence type="ECO:0000313" key="15">
    <source>
        <dbReference type="EMBL" id="CAI2372124.1"/>
    </source>
</evidence>
<reference evidence="15" key="1">
    <citation type="submission" date="2023-07" db="EMBL/GenBank/DDBJ databases">
        <authorList>
            <consortium name="AG Swart"/>
            <person name="Singh M."/>
            <person name="Singh A."/>
            <person name="Seah K."/>
            <person name="Emmerich C."/>
        </authorList>
    </citation>
    <scope>NUCLEOTIDE SEQUENCE</scope>
    <source>
        <strain evidence="15">DP1</strain>
    </source>
</reference>
<protein>
    <recommendedName>
        <fullName evidence="14">PHD-type domain-containing protein</fullName>
    </recommendedName>
</protein>
<dbReference type="PANTHER" id="PTHR10333">
    <property type="entry name" value="INHIBITOR OF GROWTH PROTEIN"/>
    <property type="match status" value="1"/>
</dbReference>
<dbReference type="InterPro" id="IPR028651">
    <property type="entry name" value="ING_fam"/>
</dbReference>
<comment type="caution">
    <text evidence="15">The sequence shown here is derived from an EMBL/GenBank/DDBJ whole genome shotgun (WGS) entry which is preliminary data.</text>
</comment>
<keyword evidence="8" id="KW-0804">Transcription</keyword>
<dbReference type="InterPro" id="IPR011011">
    <property type="entry name" value="Znf_FYVE_PHD"/>
</dbReference>
<feature type="binding site" evidence="10">
    <location>
        <position position="325"/>
    </location>
    <ligand>
        <name>Zn(2+)</name>
        <dbReference type="ChEBI" id="CHEBI:29105"/>
        <label>1</label>
    </ligand>
</feature>
<dbReference type="GO" id="GO:0005634">
    <property type="term" value="C:nucleus"/>
    <property type="evidence" value="ECO:0007669"/>
    <property type="project" value="UniProtKB-SubCell"/>
</dbReference>